<evidence type="ECO:0000259" key="3">
    <source>
        <dbReference type="PROSITE" id="PS51688"/>
    </source>
</evidence>
<feature type="region of interest" description="Disordered" evidence="2">
    <location>
        <begin position="595"/>
        <end position="641"/>
    </location>
</feature>
<dbReference type="PROSITE" id="PS51688">
    <property type="entry name" value="ICA"/>
    <property type="match status" value="1"/>
</dbReference>
<dbReference type="AlphaFoldDB" id="M1XN71"/>
<evidence type="ECO:0000313" key="5">
    <source>
        <dbReference type="Proteomes" id="UP000011867"/>
    </source>
</evidence>
<keyword evidence="1" id="KW-0175">Coiled coil</keyword>
<dbReference type="eggNOG" id="arCOG00373">
    <property type="taxonomic scope" value="Archaea"/>
</dbReference>
<dbReference type="Proteomes" id="UP000011867">
    <property type="component" value="Chromosome"/>
</dbReference>
<feature type="coiled-coil region" evidence="1">
    <location>
        <begin position="815"/>
        <end position="863"/>
    </location>
</feature>
<dbReference type="OrthoDB" id="243791at2157"/>
<gene>
    <name evidence="4" type="ordered locus">Nmlp_1140</name>
</gene>
<dbReference type="RefSeq" id="WP_015408200.1">
    <property type="nucleotide sequence ID" value="NC_020388.1"/>
</dbReference>
<dbReference type="InterPro" id="IPR030392">
    <property type="entry name" value="S74_ICA"/>
</dbReference>
<feature type="region of interest" description="Disordered" evidence="2">
    <location>
        <begin position="1"/>
        <end position="84"/>
    </location>
</feature>
<feature type="domain" description="Peptidase S74" evidence="3">
    <location>
        <begin position="742"/>
        <end position="857"/>
    </location>
</feature>
<dbReference type="Pfam" id="PF13884">
    <property type="entry name" value="Peptidase_S74"/>
    <property type="match status" value="1"/>
</dbReference>
<evidence type="ECO:0000256" key="1">
    <source>
        <dbReference type="SAM" id="Coils"/>
    </source>
</evidence>
<feature type="compositionally biased region" description="Basic and acidic residues" evidence="2">
    <location>
        <begin position="22"/>
        <end position="35"/>
    </location>
</feature>
<accession>M1XN71</accession>
<feature type="compositionally biased region" description="Acidic residues" evidence="2">
    <location>
        <begin position="52"/>
        <end position="72"/>
    </location>
</feature>
<dbReference type="EMBL" id="HF582854">
    <property type="protein sequence ID" value="CCQ35350.1"/>
    <property type="molecule type" value="Genomic_DNA"/>
</dbReference>
<feature type="compositionally biased region" description="Polar residues" evidence="2">
    <location>
        <begin position="595"/>
        <end position="619"/>
    </location>
</feature>
<feature type="region of interest" description="Disordered" evidence="2">
    <location>
        <begin position="492"/>
        <end position="524"/>
    </location>
</feature>
<name>M1XN71_NATM8</name>
<feature type="compositionally biased region" description="Polar residues" evidence="2">
    <location>
        <begin position="406"/>
        <end position="428"/>
    </location>
</feature>
<sequence>MTDDSTQPPNKPGTDEQDTEEESLRAKVQRLESLVEHQQAIIEELQARQDTDGEDASESAEQETPAEDEPTTDEGLSTPVSRRGVLTTGGALGLLGIGAGSARADPSGQIGTSSNPLNTLYTEELSGGVTDDTSLTNIAGSNLSIDNSGNLNASGGGGGGKWADGSSGSSWLEPSDSGDTKIEGIDTIKNAGGSLTLQASSGSGVTINTDGGTRALNLGVPTDDDDDNTAGANVVAGHADNMVNNSAAGVVIAGGGAAGNGHSVGNDYATVGGGRGNSAVDAGDTVAGGENNTANANDSRGLPATVGGGSGNEAIAINTTVAGGSGNTADGSIATIGGGDGNNASGTYSTIGGGQNNKSNGDYACIPGGEGNTASGSGSFAAGQWAKAEDDKSFVWNDGSGATDATGDSSDKFSSNTNFNSTPAGDNSFSVKATGGVRFVTSGDNTSHAYVDTGGNVVASNNLDAQGGTVENTTGGLTLKQNGTQALKLLDGSSSISPSSDGATPPNVIGGHPSNNTGGNEVKGVTIAGGGGDYDNSWDNTASDWWATVGGGLKNTASNTQATVGGGQDNTASGSRATVAGGYYNTASSSQATVAGGSKNTAKGGNQPTVAGGLSNTANGDRVTVGGGSQNEASGEHSTVGGGRVCTASGNFSTVPGGHYADATGTKSFAAGSSATASNDGAFVWGDSSDTSVESSANDQVIFQAGGTRDSGTAVEFYSQSDEDADAGVSLDANGGGWNSLSSRAAKTDVDPVSGSEVLEEIEQLEVSTWRYDGQDESILHMGPMAEDFHEAFGLGSSEETINTVDADGVALAAIKGLSQKLDDKDERIEGLEAETDDLRAENEQLQERNADLEDRLAAVEAELGIDATASQQGVADD</sequence>
<keyword evidence="5" id="KW-1185">Reference proteome</keyword>
<reference evidence="4 5" key="1">
    <citation type="journal article" date="2013" name="Genome Announc.">
        <title>Genome of the haloarchaeon Natronomonas moolapensis, a neutrophilic member of a previously haloalkaliphilic genus.</title>
        <authorList>
            <person name="Dyall-Smith M.L."/>
            <person name="Pfeiffer F."/>
            <person name="Oberwinkler T."/>
            <person name="Klee K."/>
            <person name="Rampp M."/>
            <person name="Palm P."/>
            <person name="Gross K."/>
            <person name="Schuster S.C."/>
            <person name="Oesterhelt D."/>
        </authorList>
    </citation>
    <scope>NUCLEOTIDE SEQUENCE [LARGE SCALE GENOMIC DNA]</scope>
    <source>
        <strain evidence="5">DSM 18674 / JCM 14361 / 8.8.11</strain>
    </source>
</reference>
<protein>
    <recommendedName>
        <fullName evidence="3">Peptidase S74 domain-containing protein</fullName>
    </recommendedName>
</protein>
<dbReference type="InterPro" id="IPR011049">
    <property type="entry name" value="Serralysin-like_metalloprot_C"/>
</dbReference>
<proteinExistence type="predicted"/>
<dbReference type="KEGG" id="nmo:Nmlp_1140"/>
<dbReference type="HOGENOM" id="CLU_379771_0_0_2"/>
<feature type="region of interest" description="Disordered" evidence="2">
    <location>
        <begin position="397"/>
        <end position="428"/>
    </location>
</feature>
<evidence type="ECO:0000256" key="2">
    <source>
        <dbReference type="SAM" id="MobiDB-lite"/>
    </source>
</evidence>
<dbReference type="Gene3D" id="2.150.10.10">
    <property type="entry name" value="Serralysin-like metalloprotease, C-terminal"/>
    <property type="match status" value="2"/>
</dbReference>
<dbReference type="STRING" id="268739.Nmlp_1140"/>
<evidence type="ECO:0000313" key="4">
    <source>
        <dbReference type="EMBL" id="CCQ35350.1"/>
    </source>
</evidence>
<dbReference type="GeneID" id="14650549"/>
<organism evidence="4 5">
    <name type="scientific">Natronomonas moolapensis (strain DSM 18674 / CECT 7526 / JCM 14361 / 8.8.11)</name>
    <dbReference type="NCBI Taxonomy" id="268739"/>
    <lineage>
        <taxon>Archaea</taxon>
        <taxon>Methanobacteriati</taxon>
        <taxon>Methanobacteriota</taxon>
        <taxon>Stenosarchaea group</taxon>
        <taxon>Halobacteria</taxon>
        <taxon>Halobacteriales</taxon>
        <taxon>Natronomonadaceae</taxon>
        <taxon>Natronomonas</taxon>
    </lineage>
</organism>
<feature type="region of interest" description="Disordered" evidence="2">
    <location>
        <begin position="155"/>
        <end position="178"/>
    </location>
</feature>